<keyword evidence="8" id="KW-1185">Reference proteome</keyword>
<organism evidence="8">
    <name type="scientific">Micromonas pusilla (strain CCMP1545)</name>
    <name type="common">Picoplanktonic green alga</name>
    <dbReference type="NCBI Taxonomy" id="564608"/>
    <lineage>
        <taxon>Eukaryota</taxon>
        <taxon>Viridiplantae</taxon>
        <taxon>Chlorophyta</taxon>
        <taxon>Mamiellophyceae</taxon>
        <taxon>Mamiellales</taxon>
        <taxon>Mamiellaceae</taxon>
        <taxon>Micromonas</taxon>
    </lineage>
</organism>
<dbReference type="Pfam" id="PF00233">
    <property type="entry name" value="PDEase_I"/>
    <property type="match status" value="1"/>
</dbReference>
<feature type="non-terminal residue" evidence="7">
    <location>
        <position position="228"/>
    </location>
</feature>
<feature type="binding site" evidence="5">
    <location>
        <position position="59"/>
    </location>
    <ligand>
        <name>Zn(2+)</name>
        <dbReference type="ChEBI" id="CHEBI:29105"/>
        <label>2</label>
    </ligand>
</feature>
<dbReference type="eggNOG" id="KOG3688">
    <property type="taxonomic scope" value="Eukaryota"/>
</dbReference>
<evidence type="ECO:0000256" key="5">
    <source>
        <dbReference type="PIRSR" id="PIRSR623088-3"/>
    </source>
</evidence>
<feature type="non-terminal residue" evidence="7">
    <location>
        <position position="1"/>
    </location>
</feature>
<feature type="active site" description="Proton donor" evidence="3">
    <location>
        <position position="18"/>
    </location>
</feature>
<feature type="domain" description="PDEase" evidence="6">
    <location>
        <begin position="1"/>
        <end position="228"/>
    </location>
</feature>
<dbReference type="SUPFAM" id="SSF109604">
    <property type="entry name" value="HD-domain/PDEase-like"/>
    <property type="match status" value="1"/>
</dbReference>
<sequence length="228" mass="25953">IWNFLVRVEGGYRANPYHNWQHAVDVTHTVYRFIVITELRTHITQVEKFALMIAALSHDLDHPGVSNAFLVNAKDTLATVYNDNSVLENSHIACLYSIIHTRQTRGEDVANVFAALDDPLYREVRKIIIATVLHTDMSHHFKMVSQMEPDDRQFILNVILHAADISNAVKPFKTYEKWAHRVLGEFFNQGDMERARGVPISPMMDSSSTNAASSQINFIEFIVAPLYA</sequence>
<dbReference type="AlphaFoldDB" id="C1MHD0"/>
<dbReference type="PROSITE" id="PS00126">
    <property type="entry name" value="PDEASE_I_1"/>
    <property type="match status" value="1"/>
</dbReference>
<keyword evidence="1 5" id="KW-0479">Metal-binding</keyword>
<evidence type="ECO:0000259" key="6">
    <source>
        <dbReference type="PROSITE" id="PS51845"/>
    </source>
</evidence>
<dbReference type="InterPro" id="IPR003607">
    <property type="entry name" value="HD/PDEase_dom"/>
</dbReference>
<keyword evidence="2" id="KW-0378">Hydrolase</keyword>
<evidence type="ECO:0000313" key="7">
    <source>
        <dbReference type="EMBL" id="EEH60719.1"/>
    </source>
</evidence>
<dbReference type="RefSeq" id="XP_003055467.1">
    <property type="nucleotide sequence ID" value="XM_003055421.1"/>
</dbReference>
<dbReference type="OrthoDB" id="68317at2759"/>
<evidence type="ECO:0000256" key="4">
    <source>
        <dbReference type="PIRSR" id="PIRSR623088-2"/>
    </source>
</evidence>
<feature type="binding site" evidence="5">
    <location>
        <position position="22"/>
    </location>
    <ligand>
        <name>Zn(2+)</name>
        <dbReference type="ChEBI" id="CHEBI:29105"/>
        <label>1</label>
    </ligand>
</feature>
<proteinExistence type="predicted"/>
<name>C1MHD0_MICPC</name>
<dbReference type="EMBL" id="GG663735">
    <property type="protein sequence ID" value="EEH60719.1"/>
    <property type="molecule type" value="Genomic_DNA"/>
</dbReference>
<dbReference type="STRING" id="564608.C1MHD0"/>
<dbReference type="GeneID" id="9680983"/>
<accession>C1MHD0</accession>
<feature type="binding site" evidence="4">
    <location>
        <position position="164"/>
    </location>
    <ligand>
        <name>AMP</name>
        <dbReference type="ChEBI" id="CHEBI:456215"/>
    </ligand>
</feature>
<gene>
    <name evidence="7" type="ORF">MICPUCDRAFT_4522</name>
</gene>
<dbReference type="GO" id="GO:0004114">
    <property type="term" value="F:3',5'-cyclic-nucleotide phosphodiesterase activity"/>
    <property type="evidence" value="ECO:0007669"/>
    <property type="project" value="InterPro"/>
</dbReference>
<dbReference type="InterPro" id="IPR002073">
    <property type="entry name" value="PDEase_catalytic_dom"/>
</dbReference>
<dbReference type="InterPro" id="IPR023174">
    <property type="entry name" value="PDEase_CS"/>
</dbReference>
<evidence type="ECO:0000256" key="1">
    <source>
        <dbReference type="ARBA" id="ARBA00022723"/>
    </source>
</evidence>
<dbReference type="GO" id="GO:0046872">
    <property type="term" value="F:metal ion binding"/>
    <property type="evidence" value="ECO:0007669"/>
    <property type="project" value="UniProtKB-KW"/>
</dbReference>
<dbReference type="CDD" id="cd00077">
    <property type="entry name" value="HDc"/>
    <property type="match status" value="1"/>
</dbReference>
<feature type="binding site" evidence="4">
    <location>
        <position position="59"/>
    </location>
    <ligand>
        <name>AMP</name>
        <dbReference type="ChEBI" id="CHEBI:456215"/>
    </ligand>
</feature>
<feature type="binding site" evidence="5">
    <location>
        <position position="59"/>
    </location>
    <ligand>
        <name>Zn(2+)</name>
        <dbReference type="ChEBI" id="CHEBI:29105"/>
        <label>1</label>
    </ligand>
</feature>
<reference evidence="7 8" key="1">
    <citation type="journal article" date="2009" name="Science">
        <title>Green evolution and dynamic adaptations revealed by genomes of the marine picoeukaryotes Micromonas.</title>
        <authorList>
            <person name="Worden A.Z."/>
            <person name="Lee J.H."/>
            <person name="Mock T."/>
            <person name="Rouze P."/>
            <person name="Simmons M.P."/>
            <person name="Aerts A.L."/>
            <person name="Allen A.E."/>
            <person name="Cuvelier M.L."/>
            <person name="Derelle E."/>
            <person name="Everett M.V."/>
            <person name="Foulon E."/>
            <person name="Grimwood J."/>
            <person name="Gundlach H."/>
            <person name="Henrissat B."/>
            <person name="Napoli C."/>
            <person name="McDonald S.M."/>
            <person name="Parker M.S."/>
            <person name="Rombauts S."/>
            <person name="Salamov A."/>
            <person name="Von Dassow P."/>
            <person name="Badger J.H."/>
            <person name="Coutinho P.M."/>
            <person name="Demir E."/>
            <person name="Dubchak I."/>
            <person name="Gentemann C."/>
            <person name="Eikrem W."/>
            <person name="Gready J.E."/>
            <person name="John U."/>
            <person name="Lanier W."/>
            <person name="Lindquist E.A."/>
            <person name="Lucas S."/>
            <person name="Mayer K.F."/>
            <person name="Moreau H."/>
            <person name="Not F."/>
            <person name="Otillar R."/>
            <person name="Panaud O."/>
            <person name="Pangilinan J."/>
            <person name="Paulsen I."/>
            <person name="Piegu B."/>
            <person name="Poliakov A."/>
            <person name="Robbens S."/>
            <person name="Schmutz J."/>
            <person name="Toulza E."/>
            <person name="Wyss T."/>
            <person name="Zelensky A."/>
            <person name="Zhou K."/>
            <person name="Armbrust E.V."/>
            <person name="Bhattacharya D."/>
            <person name="Goodenough U.W."/>
            <person name="Van de Peer Y."/>
            <person name="Grigoriev I.V."/>
        </authorList>
    </citation>
    <scope>NUCLEOTIDE SEQUENCE [LARGE SCALE GENOMIC DNA]</scope>
    <source>
        <strain evidence="7 8">CCMP1545</strain>
    </source>
</reference>
<evidence type="ECO:0000313" key="8">
    <source>
        <dbReference type="Proteomes" id="UP000001876"/>
    </source>
</evidence>
<dbReference type="Proteomes" id="UP000001876">
    <property type="component" value="Unassembled WGS sequence"/>
</dbReference>
<dbReference type="InterPro" id="IPR023088">
    <property type="entry name" value="PDEase"/>
</dbReference>
<dbReference type="PROSITE" id="PS51845">
    <property type="entry name" value="PDEASE_I_2"/>
    <property type="match status" value="1"/>
</dbReference>
<evidence type="ECO:0000256" key="2">
    <source>
        <dbReference type="ARBA" id="ARBA00022801"/>
    </source>
</evidence>
<dbReference type="GO" id="GO:0007165">
    <property type="term" value="P:signal transduction"/>
    <property type="evidence" value="ECO:0007669"/>
    <property type="project" value="InterPro"/>
</dbReference>
<dbReference type="OMA" id="EHFDEYN"/>
<dbReference type="PANTHER" id="PTHR11347">
    <property type="entry name" value="CYCLIC NUCLEOTIDE PHOSPHODIESTERASE"/>
    <property type="match status" value="1"/>
</dbReference>
<dbReference type="Gene3D" id="1.10.1300.10">
    <property type="entry name" value="3'5'-cyclic nucleotide phosphodiesterase, catalytic domain"/>
    <property type="match status" value="1"/>
</dbReference>
<protein>
    <submittedName>
        <fullName evidence="7">Predicted protein</fullName>
    </submittedName>
</protein>
<dbReference type="PRINTS" id="PR00387">
    <property type="entry name" value="PDIESTERASE1"/>
</dbReference>
<feature type="binding site" evidence="4">
    <location>
        <begin position="18"/>
        <end position="22"/>
    </location>
    <ligand>
        <name>AMP</name>
        <dbReference type="ChEBI" id="CHEBI:456215"/>
    </ligand>
</feature>
<dbReference type="InterPro" id="IPR036971">
    <property type="entry name" value="PDEase_catalytic_dom_sf"/>
</dbReference>
<dbReference type="SMART" id="SM00471">
    <property type="entry name" value="HDc"/>
    <property type="match status" value="1"/>
</dbReference>
<feature type="binding site" evidence="4">
    <location>
        <position position="215"/>
    </location>
    <ligand>
        <name>AMP</name>
        <dbReference type="ChEBI" id="CHEBI:456215"/>
    </ligand>
</feature>
<feature type="binding site" evidence="5">
    <location>
        <position position="58"/>
    </location>
    <ligand>
        <name>Zn(2+)</name>
        <dbReference type="ChEBI" id="CHEBI:29105"/>
        <label>1</label>
    </ligand>
</feature>
<dbReference type="KEGG" id="mpp:MICPUCDRAFT_4522"/>
<evidence type="ECO:0000256" key="3">
    <source>
        <dbReference type="PIRSR" id="PIRSR623088-1"/>
    </source>
</evidence>
<feature type="binding site" evidence="5">
    <location>
        <position position="164"/>
    </location>
    <ligand>
        <name>Zn(2+)</name>
        <dbReference type="ChEBI" id="CHEBI:29105"/>
        <label>1</label>
    </ligand>
</feature>